<dbReference type="PANTHER" id="PTHR10443:SF12">
    <property type="entry name" value="DIPEPTIDASE"/>
    <property type="match status" value="1"/>
</dbReference>
<proteinExistence type="predicted"/>
<dbReference type="SUPFAM" id="SSF51556">
    <property type="entry name" value="Metallo-dependent hydrolases"/>
    <property type="match status" value="1"/>
</dbReference>
<keyword evidence="2" id="KW-1185">Reference proteome</keyword>
<dbReference type="AlphaFoldDB" id="A0A1H0NMF4"/>
<sequence>MTSPSRDRVAAILAAHPVLDGHNDIAWALRKQVAYDLDARDLATSQPLLHTDIPRLRAGGVGAQFFSVYVPGTLSGGAAVTATLEQIDAVAAIIGRYPETFAAARTAADVRAVMQSGRIAALMGAEGGHSIDGSLAVLRTLHRLGVGYLTLTHNENPRRDGVAWADAATDRPEAGGLSDFGREVVREMNRLGMLVDLSHVAPVTMHAALDVSSAPVIFSHSSCRAVTDHVRNAPDDVLSRLAAGGGVVMVTFVPDFVSQRVADRAAAHDRRREELGLAKVTVYTQDAATPPEPAAAAELARWEAANPAPTASLSDVADHLDHAREIAGIDHVGLGGDYDGVESLPTGLQDVSKYPDLLVELADRGWSDADLTALTSGNILRVLQAAQDVAEG</sequence>
<gene>
    <name evidence="1" type="ORF">SAMN04515671_2411</name>
</gene>
<dbReference type="CDD" id="cd01301">
    <property type="entry name" value="rDP_like"/>
    <property type="match status" value="1"/>
</dbReference>
<protein>
    <submittedName>
        <fullName evidence="1">Membrane dipeptidase</fullName>
    </submittedName>
</protein>
<dbReference type="Pfam" id="PF01244">
    <property type="entry name" value="Peptidase_M19"/>
    <property type="match status" value="1"/>
</dbReference>
<dbReference type="EMBL" id="LT629710">
    <property type="protein sequence ID" value="SDO93766.1"/>
    <property type="molecule type" value="Genomic_DNA"/>
</dbReference>
<dbReference type="GO" id="GO:0006508">
    <property type="term" value="P:proteolysis"/>
    <property type="evidence" value="ECO:0007669"/>
    <property type="project" value="InterPro"/>
</dbReference>
<dbReference type="RefSeq" id="WP_090476153.1">
    <property type="nucleotide sequence ID" value="NZ_LT629710.1"/>
</dbReference>
<name>A0A1H0NMF4_9ACTN</name>
<dbReference type="Gene3D" id="3.20.20.140">
    <property type="entry name" value="Metal-dependent hydrolases"/>
    <property type="match status" value="1"/>
</dbReference>
<accession>A0A1H0NMF4</accession>
<evidence type="ECO:0000313" key="1">
    <source>
        <dbReference type="EMBL" id="SDO93766.1"/>
    </source>
</evidence>
<dbReference type="STRING" id="1090615.SAMN04515671_2411"/>
<dbReference type="GO" id="GO:0070573">
    <property type="term" value="F:metallodipeptidase activity"/>
    <property type="evidence" value="ECO:0007669"/>
    <property type="project" value="InterPro"/>
</dbReference>
<evidence type="ECO:0000313" key="2">
    <source>
        <dbReference type="Proteomes" id="UP000198741"/>
    </source>
</evidence>
<dbReference type="OrthoDB" id="9804920at2"/>
<dbReference type="InterPro" id="IPR032466">
    <property type="entry name" value="Metal_Hydrolase"/>
</dbReference>
<dbReference type="PROSITE" id="PS51365">
    <property type="entry name" value="RENAL_DIPEPTIDASE_2"/>
    <property type="match status" value="1"/>
</dbReference>
<dbReference type="InterPro" id="IPR008257">
    <property type="entry name" value="Pept_M19"/>
</dbReference>
<dbReference type="Proteomes" id="UP000198741">
    <property type="component" value="Chromosome I"/>
</dbReference>
<reference evidence="1" key="1">
    <citation type="submission" date="2016-10" db="EMBL/GenBank/DDBJ databases">
        <authorList>
            <person name="de Groot N.N."/>
        </authorList>
    </citation>
    <scope>NUCLEOTIDE SEQUENCE [LARGE SCALE GENOMIC DNA]</scope>
    <source>
        <strain evidence="1">P4-7</strain>
    </source>
</reference>
<dbReference type="PANTHER" id="PTHR10443">
    <property type="entry name" value="MICROSOMAL DIPEPTIDASE"/>
    <property type="match status" value="1"/>
</dbReference>
<organism evidence="1 2">
    <name type="scientific">Nakamurella panacisegetis</name>
    <dbReference type="NCBI Taxonomy" id="1090615"/>
    <lineage>
        <taxon>Bacteria</taxon>
        <taxon>Bacillati</taxon>
        <taxon>Actinomycetota</taxon>
        <taxon>Actinomycetes</taxon>
        <taxon>Nakamurellales</taxon>
        <taxon>Nakamurellaceae</taxon>
        <taxon>Nakamurella</taxon>
    </lineage>
</organism>